<dbReference type="AlphaFoldDB" id="A0A1H4D550"/>
<dbReference type="Proteomes" id="UP000199656">
    <property type="component" value="Unassembled WGS sequence"/>
</dbReference>
<keyword evidence="2" id="KW-1185">Reference proteome</keyword>
<dbReference type="STRING" id="408074.SAMN05660909_02979"/>
<reference evidence="2" key="1">
    <citation type="submission" date="2016-10" db="EMBL/GenBank/DDBJ databases">
        <authorList>
            <person name="Varghese N."/>
            <person name="Submissions S."/>
        </authorList>
    </citation>
    <scope>NUCLEOTIDE SEQUENCE [LARGE SCALE GENOMIC DNA]</scope>
    <source>
        <strain evidence="2">DSM 23920</strain>
    </source>
</reference>
<dbReference type="RefSeq" id="WP_139170177.1">
    <property type="nucleotide sequence ID" value="NZ_BKAT01000018.1"/>
</dbReference>
<accession>A0A1H4D550</accession>
<protein>
    <submittedName>
        <fullName evidence="1">Uncharacterized protein</fullName>
    </submittedName>
</protein>
<evidence type="ECO:0000313" key="1">
    <source>
        <dbReference type="EMBL" id="SEA67953.1"/>
    </source>
</evidence>
<gene>
    <name evidence="1" type="ORF">SAMN05660909_02979</name>
</gene>
<proteinExistence type="predicted"/>
<organism evidence="1 2">
    <name type="scientific">Chitinophaga terrae</name>
    <name type="common">ex Kim and Jung 2007</name>
    <dbReference type="NCBI Taxonomy" id="408074"/>
    <lineage>
        <taxon>Bacteria</taxon>
        <taxon>Pseudomonadati</taxon>
        <taxon>Bacteroidota</taxon>
        <taxon>Chitinophagia</taxon>
        <taxon>Chitinophagales</taxon>
        <taxon>Chitinophagaceae</taxon>
        <taxon>Chitinophaga</taxon>
    </lineage>
</organism>
<evidence type="ECO:0000313" key="2">
    <source>
        <dbReference type="Proteomes" id="UP000199656"/>
    </source>
</evidence>
<name>A0A1H4D550_9BACT</name>
<sequence length="107" mass="11908">MLRRSGVSLMKIKILLAYGLVLMYSAVRSRAQLTAAVNCDPIPALKAVAIYTFEGRKVSNIKIDGVHGYKACASVLFCSLFTNIKNNQYWLAERVRLVTISINKLKS</sequence>
<dbReference type="EMBL" id="FNRL01000012">
    <property type="protein sequence ID" value="SEA67953.1"/>
    <property type="molecule type" value="Genomic_DNA"/>
</dbReference>